<reference evidence="2" key="1">
    <citation type="journal article" date="2023" name="Mol. Biol. Evol.">
        <title>Third-Generation Sequencing Reveals the Adaptive Role of the Epigenome in Three Deep-Sea Polychaetes.</title>
        <authorList>
            <person name="Perez M."/>
            <person name="Aroh O."/>
            <person name="Sun Y."/>
            <person name="Lan Y."/>
            <person name="Juniper S.K."/>
            <person name="Young C.R."/>
            <person name="Angers B."/>
            <person name="Qian P.Y."/>
        </authorList>
    </citation>
    <scope>NUCLEOTIDE SEQUENCE</scope>
    <source>
        <strain evidence="2">R07B-5</strain>
    </source>
</reference>
<evidence type="ECO:0000313" key="2">
    <source>
        <dbReference type="EMBL" id="KAK2179558.1"/>
    </source>
</evidence>
<accession>A0AAD9NSY2</accession>
<proteinExistence type="predicted"/>
<evidence type="ECO:0000256" key="1">
    <source>
        <dbReference type="SAM" id="SignalP"/>
    </source>
</evidence>
<keyword evidence="1" id="KW-0732">Signal</keyword>
<evidence type="ECO:0000313" key="3">
    <source>
        <dbReference type="Proteomes" id="UP001209878"/>
    </source>
</evidence>
<gene>
    <name evidence="2" type="ORF">NP493_483g01027</name>
</gene>
<dbReference type="Proteomes" id="UP001209878">
    <property type="component" value="Unassembled WGS sequence"/>
</dbReference>
<dbReference type="AlphaFoldDB" id="A0AAD9NSY2"/>
<sequence>MLLFLDYILFLKRFASQADLKAEEQKECSLQPIHIRAVRQNVLKSLRG</sequence>
<dbReference type="Gene3D" id="1.10.20.10">
    <property type="entry name" value="Histone, subunit A"/>
    <property type="match status" value="1"/>
</dbReference>
<organism evidence="2 3">
    <name type="scientific">Ridgeia piscesae</name>
    <name type="common">Tubeworm</name>
    <dbReference type="NCBI Taxonomy" id="27915"/>
    <lineage>
        <taxon>Eukaryota</taxon>
        <taxon>Metazoa</taxon>
        <taxon>Spiralia</taxon>
        <taxon>Lophotrochozoa</taxon>
        <taxon>Annelida</taxon>
        <taxon>Polychaeta</taxon>
        <taxon>Sedentaria</taxon>
        <taxon>Canalipalpata</taxon>
        <taxon>Sabellida</taxon>
        <taxon>Siboglinidae</taxon>
        <taxon>Ridgeia</taxon>
    </lineage>
</organism>
<dbReference type="InterPro" id="IPR009072">
    <property type="entry name" value="Histone-fold"/>
</dbReference>
<dbReference type="EMBL" id="JAODUO010000483">
    <property type="protein sequence ID" value="KAK2179558.1"/>
    <property type="molecule type" value="Genomic_DNA"/>
</dbReference>
<protein>
    <submittedName>
        <fullName evidence="2">Uncharacterized protein</fullName>
    </submittedName>
</protein>
<name>A0AAD9NSY2_RIDPI</name>
<feature type="signal peptide" evidence="1">
    <location>
        <begin position="1"/>
        <end position="17"/>
    </location>
</feature>
<dbReference type="GO" id="GO:0046982">
    <property type="term" value="F:protein heterodimerization activity"/>
    <property type="evidence" value="ECO:0007669"/>
    <property type="project" value="InterPro"/>
</dbReference>
<comment type="caution">
    <text evidence="2">The sequence shown here is derived from an EMBL/GenBank/DDBJ whole genome shotgun (WGS) entry which is preliminary data.</text>
</comment>
<feature type="chain" id="PRO_5041999620" evidence="1">
    <location>
        <begin position="18"/>
        <end position="48"/>
    </location>
</feature>
<keyword evidence="3" id="KW-1185">Reference proteome</keyword>